<dbReference type="InterPro" id="IPR011042">
    <property type="entry name" value="6-blade_b-propeller_TolB-like"/>
</dbReference>
<evidence type="ECO:0000256" key="1">
    <source>
        <dbReference type="SAM" id="Phobius"/>
    </source>
</evidence>
<sequence>MPSGYSHSYSFLSRLISGIRRISGRRGGIAVMLAGISIFVFSVVLAAAVAPNVGVAADDRRVTIVGSQGGGPGLHDDGSVYQLDGRSVAWRLADADSYFDVTKLPTGTVLAGYMNGETTPCGPYDEPCARTGFRVINPPEITADSSPTVTDEYSFPVRTRVNSEVHDVERLGPNEYVFTDMDAERIAIVDNGTITWEWYANETYDAPPDPTRTDWLHINDIDVIDSDRFLVSVRNAHQLVIIERGHGVVEVINKDESGNGKGDPSVLRQQHNPQWLGNGTVLVADSHNDRIVELHRGADDSWEVTWSIAAAEGVPFSWPRDADRLSNGNTLITDSLNKRIVEINNSGVAVWSYQTQKVPYEADRLPAGERVGGVAYTNANNIDTAASTATGRNIPILSLLLIGIQTGIQTPFWFTEIHVATGVLALISIICGSGLVLKNR</sequence>
<dbReference type="EMBL" id="FR746099">
    <property type="protein sequence ID" value="CCC41360.1"/>
    <property type="molecule type" value="Genomic_DNA"/>
</dbReference>
<dbReference type="HOGENOM" id="CLU_051122_0_0_2"/>
<keyword evidence="1" id="KW-0812">Transmembrane</keyword>
<dbReference type="SUPFAM" id="SSF101898">
    <property type="entry name" value="NHL repeat"/>
    <property type="match status" value="1"/>
</dbReference>
<keyword evidence="1" id="KW-0472">Membrane</keyword>
<proteinExistence type="predicted"/>
<dbReference type="OrthoDB" id="306371at2157"/>
<gene>
    <name evidence="2" type="ordered locus">Hqrw_3616</name>
</gene>
<dbReference type="Proteomes" id="UP000007954">
    <property type="component" value="Chromosome"/>
</dbReference>
<protein>
    <recommendedName>
        <fullName evidence="4">Arylsulfotransferase (ASST)</fullName>
    </recommendedName>
</protein>
<feature type="transmembrane region" description="Helical" evidence="1">
    <location>
        <begin position="417"/>
        <end position="437"/>
    </location>
</feature>
<dbReference type="AlphaFoldDB" id="G0LMP0"/>
<evidence type="ECO:0000313" key="2">
    <source>
        <dbReference type="EMBL" id="CCC41360.1"/>
    </source>
</evidence>
<reference evidence="2 3" key="1">
    <citation type="journal article" date="2011" name="PLoS ONE">
        <title>Haloquadratum walsbyi: limited diversity in a global pond.</title>
        <authorList>
            <person name="Dyall-Smith M."/>
            <person name="Pfeiffer F."/>
            <person name="Klee K."/>
            <person name="Palm P."/>
            <person name="Gross K."/>
            <person name="Schuster S.C."/>
            <person name="Rampp M."/>
            <person name="Oesterhelt D."/>
        </authorList>
    </citation>
    <scope>NUCLEOTIDE SEQUENCE [LARGE SCALE GENOMIC DNA]</scope>
    <source>
        <strain evidence="3">DSM 16854 / JCM 12705 / C23</strain>
    </source>
</reference>
<dbReference type="RefSeq" id="WP_014556748.1">
    <property type="nucleotide sequence ID" value="NC_017459.1"/>
</dbReference>
<evidence type="ECO:0008006" key="4">
    <source>
        <dbReference type="Google" id="ProtNLM"/>
    </source>
</evidence>
<evidence type="ECO:0000313" key="3">
    <source>
        <dbReference type="Proteomes" id="UP000007954"/>
    </source>
</evidence>
<keyword evidence="1" id="KW-1133">Transmembrane helix</keyword>
<dbReference type="Gene3D" id="2.120.10.30">
    <property type="entry name" value="TolB, C-terminal domain"/>
    <property type="match status" value="1"/>
</dbReference>
<dbReference type="KEGG" id="hwc:Hqrw_3616"/>
<accession>G0LMP0</accession>
<name>G0LMP0_HALWC</name>
<organism evidence="2 3">
    <name type="scientific">Haloquadratum walsbyi (strain DSM 16854 / JCM 12705 / C23)</name>
    <dbReference type="NCBI Taxonomy" id="768065"/>
    <lineage>
        <taxon>Archaea</taxon>
        <taxon>Methanobacteriati</taxon>
        <taxon>Methanobacteriota</taxon>
        <taxon>Stenosarchaea group</taxon>
        <taxon>Halobacteria</taxon>
        <taxon>Halobacteriales</taxon>
        <taxon>Haloferacaceae</taxon>
        <taxon>Haloquadratum</taxon>
    </lineage>
</organism>
<dbReference type="GeneID" id="12448454"/>
<feature type="transmembrane region" description="Helical" evidence="1">
    <location>
        <begin position="29"/>
        <end position="50"/>
    </location>
</feature>